<dbReference type="RefSeq" id="WP_183509015.1">
    <property type="nucleotide sequence ID" value="NZ_BSPG01000021.1"/>
</dbReference>
<evidence type="ECO:0000256" key="1">
    <source>
        <dbReference type="SAM" id="Phobius"/>
    </source>
</evidence>
<dbReference type="Pfam" id="PF12801">
    <property type="entry name" value="Fer4_5"/>
    <property type="match status" value="2"/>
</dbReference>
<reference evidence="4 5" key="3">
    <citation type="submission" date="2020-08" db="EMBL/GenBank/DDBJ databases">
        <title>Genomic Encyclopedia of Type Strains, Phase IV (KMG-IV): sequencing the most valuable type-strain genomes for metagenomic binning, comparative biology and taxonomic classification.</title>
        <authorList>
            <person name="Goeker M."/>
        </authorList>
    </citation>
    <scope>NUCLEOTIDE SEQUENCE [LARGE SCALE GENOMIC DNA]</scope>
    <source>
        <strain evidence="4 5">DSM 24105</strain>
    </source>
</reference>
<organism evidence="4 5">
    <name type="scientific">Methylobacterium brachythecii</name>
    <dbReference type="NCBI Taxonomy" id="1176177"/>
    <lineage>
        <taxon>Bacteria</taxon>
        <taxon>Pseudomonadati</taxon>
        <taxon>Pseudomonadota</taxon>
        <taxon>Alphaproteobacteria</taxon>
        <taxon>Hyphomicrobiales</taxon>
        <taxon>Methylobacteriaceae</taxon>
        <taxon>Methylobacterium</taxon>
    </lineage>
</organism>
<keyword evidence="1" id="KW-0472">Membrane</keyword>
<feature type="transmembrane region" description="Helical" evidence="1">
    <location>
        <begin position="418"/>
        <end position="437"/>
    </location>
</feature>
<evidence type="ECO:0000313" key="4">
    <source>
        <dbReference type="EMBL" id="MBB3904796.1"/>
    </source>
</evidence>
<dbReference type="InterPro" id="IPR017896">
    <property type="entry name" value="4Fe4S_Fe-S-bd"/>
</dbReference>
<reference evidence="3" key="1">
    <citation type="journal article" date="2014" name="Int. J. Syst. Evol. Microbiol.">
        <title>Complete genome of a new Firmicutes species belonging to the dominant human colonic microbiota ('Ruminococcus bicirculans') reveals two chromosomes and a selective capacity to utilize plant glucans.</title>
        <authorList>
            <consortium name="NISC Comparative Sequencing Program"/>
            <person name="Wegmann U."/>
            <person name="Louis P."/>
            <person name="Goesmann A."/>
            <person name="Henrissat B."/>
            <person name="Duncan S.H."/>
            <person name="Flint H.J."/>
        </authorList>
    </citation>
    <scope>NUCLEOTIDE SEQUENCE</scope>
    <source>
        <strain evidence="3">NBRC 107710</strain>
    </source>
</reference>
<evidence type="ECO:0000313" key="3">
    <source>
        <dbReference type="EMBL" id="GLS45349.1"/>
    </source>
</evidence>
<feature type="transmembrane region" description="Helical" evidence="1">
    <location>
        <begin position="82"/>
        <end position="103"/>
    </location>
</feature>
<feature type="domain" description="4Fe-4S ferredoxin-type" evidence="2">
    <location>
        <begin position="165"/>
        <end position="196"/>
    </location>
</feature>
<feature type="domain" description="4Fe-4S ferredoxin-type" evidence="2">
    <location>
        <begin position="79"/>
        <end position="118"/>
    </location>
</feature>
<dbReference type="Proteomes" id="UP000517759">
    <property type="component" value="Unassembled WGS sequence"/>
</dbReference>
<accession>A0A7W6ALI0</accession>
<reference evidence="3" key="4">
    <citation type="submission" date="2023-01" db="EMBL/GenBank/DDBJ databases">
        <title>Draft genome sequence of Methylobacterium brachythecii strain NBRC 107710.</title>
        <authorList>
            <person name="Sun Q."/>
            <person name="Mori K."/>
        </authorList>
    </citation>
    <scope>NUCLEOTIDE SEQUENCE</scope>
    <source>
        <strain evidence="3">NBRC 107710</strain>
    </source>
</reference>
<feature type="transmembrane region" description="Helical" evidence="1">
    <location>
        <begin position="385"/>
        <end position="406"/>
    </location>
</feature>
<evidence type="ECO:0000313" key="6">
    <source>
        <dbReference type="Proteomes" id="UP001156881"/>
    </source>
</evidence>
<comment type="caution">
    <text evidence="4">The sequence shown here is derived from an EMBL/GenBank/DDBJ whole genome shotgun (WGS) entry which is preliminary data.</text>
</comment>
<proteinExistence type="predicted"/>
<sequence length="472" mass="50983">MSSAASPASALAARHPTWIDHRIAAFGDGLRRHAGTIRALQWAIVVVYVVLVAVPAFLPLPASGARMWSNLTLAAQFAFWGIWWPFVLVSMLLVGRAWCGFLCPEGALTEFASRWSRGHALPHWLTWAGWPPVTFAGTTVYGQMVSVYGYPKPALAILGGSTLAAIALGLMYGRNKRVWCRYLCPVNGVFAVLSKLAPLSFQVDREVWATSPKPPHEAAFNCAPLVPVKTMQGSGACHMCGRCSGHRGAVRLALRRPNHEIVHVAGNEPSADQTFLILFGMMGLAVGAFQWSSSPWFVDAKQVLATWLVEHGVLWPLETTLPWFVLTNYPDRNDVMTLLDGAVLLAYMAAAAFGIGFALCLCVAAATRAIGPWSWARFHHLTQTLIPMAGCGVFLGLSALTVTYLRGDGIVVPYVPEIRAALLAGAGLWSLWLAWRVAGLTAPPARQAAATLCMGAALALAAANWVLLFFVW</sequence>
<evidence type="ECO:0000259" key="2">
    <source>
        <dbReference type="Pfam" id="PF12801"/>
    </source>
</evidence>
<feature type="transmembrane region" description="Helical" evidence="1">
    <location>
        <begin position="344"/>
        <end position="364"/>
    </location>
</feature>
<dbReference type="EMBL" id="JACIDN010000009">
    <property type="protein sequence ID" value="MBB3904796.1"/>
    <property type="molecule type" value="Genomic_DNA"/>
</dbReference>
<feature type="transmembrane region" description="Helical" evidence="1">
    <location>
        <begin position="449"/>
        <end position="471"/>
    </location>
</feature>
<reference evidence="6" key="2">
    <citation type="journal article" date="2019" name="Int. J. Syst. Evol. Microbiol.">
        <title>The Global Catalogue of Microorganisms (GCM) 10K type strain sequencing project: providing services to taxonomists for standard genome sequencing and annotation.</title>
        <authorList>
            <consortium name="The Broad Institute Genomics Platform"/>
            <consortium name="The Broad Institute Genome Sequencing Center for Infectious Disease"/>
            <person name="Wu L."/>
            <person name="Ma J."/>
        </authorList>
    </citation>
    <scope>NUCLEOTIDE SEQUENCE [LARGE SCALE GENOMIC DNA]</scope>
    <source>
        <strain evidence="6">NBRC 107710</strain>
    </source>
</reference>
<feature type="transmembrane region" description="Helical" evidence="1">
    <location>
        <begin position="124"/>
        <end position="142"/>
    </location>
</feature>
<keyword evidence="1" id="KW-1133">Transmembrane helix</keyword>
<gene>
    <name evidence="3" type="ORF">GCM10007884_33390</name>
    <name evidence="4" type="ORF">GGR33_004322</name>
</gene>
<dbReference type="Proteomes" id="UP001156881">
    <property type="component" value="Unassembled WGS sequence"/>
</dbReference>
<name>A0A7W6ALI0_9HYPH</name>
<keyword evidence="1" id="KW-0812">Transmembrane</keyword>
<dbReference type="EMBL" id="BSPG01000021">
    <property type="protein sequence ID" value="GLS45349.1"/>
    <property type="molecule type" value="Genomic_DNA"/>
</dbReference>
<protein>
    <submittedName>
        <fullName evidence="3">4Fe-4S binding domain-containing protein</fullName>
    </submittedName>
    <submittedName>
        <fullName evidence="4">Polyferredoxin</fullName>
    </submittedName>
</protein>
<dbReference type="AlphaFoldDB" id="A0A7W6ALI0"/>
<evidence type="ECO:0000313" key="5">
    <source>
        <dbReference type="Proteomes" id="UP000517759"/>
    </source>
</evidence>
<feature type="transmembrane region" description="Helical" evidence="1">
    <location>
        <begin position="275"/>
        <end position="292"/>
    </location>
</feature>
<feature type="transmembrane region" description="Helical" evidence="1">
    <location>
        <begin position="154"/>
        <end position="173"/>
    </location>
</feature>
<feature type="transmembrane region" description="Helical" evidence="1">
    <location>
        <begin position="39"/>
        <end position="62"/>
    </location>
</feature>
<keyword evidence="6" id="KW-1185">Reference proteome</keyword>